<name>A0A8J2YWK0_9PROT</name>
<dbReference type="GO" id="GO:0003700">
    <property type="term" value="F:DNA-binding transcription factor activity"/>
    <property type="evidence" value="ECO:0007669"/>
    <property type="project" value="InterPro"/>
</dbReference>
<proteinExistence type="inferred from homology"/>
<evidence type="ECO:0000256" key="4">
    <source>
        <dbReference type="ARBA" id="ARBA00023163"/>
    </source>
</evidence>
<dbReference type="PANTHER" id="PTHR30346">
    <property type="entry name" value="TRANSCRIPTIONAL DUAL REGULATOR HCAR-RELATED"/>
    <property type="match status" value="1"/>
</dbReference>
<gene>
    <name evidence="6" type="primary">catR</name>
    <name evidence="6" type="ORF">GCM10011611_43280</name>
</gene>
<dbReference type="FunFam" id="1.10.10.10:FF:000001">
    <property type="entry name" value="LysR family transcriptional regulator"/>
    <property type="match status" value="1"/>
</dbReference>
<dbReference type="InterPro" id="IPR036388">
    <property type="entry name" value="WH-like_DNA-bd_sf"/>
</dbReference>
<dbReference type="Proteomes" id="UP000646365">
    <property type="component" value="Unassembled WGS sequence"/>
</dbReference>
<keyword evidence="3" id="KW-0238">DNA-binding</keyword>
<keyword evidence="4" id="KW-0804">Transcription</keyword>
<dbReference type="Pfam" id="PF00126">
    <property type="entry name" value="HTH_1"/>
    <property type="match status" value="1"/>
</dbReference>
<dbReference type="CDD" id="cd08414">
    <property type="entry name" value="PBP2_LTTR_aromatics_like"/>
    <property type="match status" value="1"/>
</dbReference>
<dbReference type="AlphaFoldDB" id="A0A8J2YWK0"/>
<dbReference type="GO" id="GO:0003677">
    <property type="term" value="F:DNA binding"/>
    <property type="evidence" value="ECO:0007669"/>
    <property type="project" value="UniProtKB-KW"/>
</dbReference>
<dbReference type="PANTHER" id="PTHR30346:SF17">
    <property type="entry name" value="LYSR FAMILY TRANSCRIPTIONAL REGULATOR"/>
    <property type="match status" value="1"/>
</dbReference>
<evidence type="ECO:0000313" key="7">
    <source>
        <dbReference type="Proteomes" id="UP000646365"/>
    </source>
</evidence>
<reference evidence="6" key="2">
    <citation type="submission" date="2020-09" db="EMBL/GenBank/DDBJ databases">
        <authorList>
            <person name="Sun Q."/>
            <person name="Zhou Y."/>
        </authorList>
    </citation>
    <scope>NUCLEOTIDE SEQUENCE</scope>
    <source>
        <strain evidence="6">CGMCC 1.15725</strain>
    </source>
</reference>
<dbReference type="PRINTS" id="PR00039">
    <property type="entry name" value="HTHLYSR"/>
</dbReference>
<dbReference type="SUPFAM" id="SSF46785">
    <property type="entry name" value="Winged helix' DNA-binding domain"/>
    <property type="match status" value="1"/>
</dbReference>
<protein>
    <submittedName>
        <fullName evidence="6">Transcriptional regulator CatR</fullName>
    </submittedName>
</protein>
<dbReference type="InterPro" id="IPR036390">
    <property type="entry name" value="WH_DNA-bd_sf"/>
</dbReference>
<dbReference type="InterPro" id="IPR005119">
    <property type="entry name" value="LysR_subst-bd"/>
</dbReference>
<dbReference type="GO" id="GO:0032993">
    <property type="term" value="C:protein-DNA complex"/>
    <property type="evidence" value="ECO:0007669"/>
    <property type="project" value="TreeGrafter"/>
</dbReference>
<dbReference type="EMBL" id="BMJQ01000012">
    <property type="protein sequence ID" value="GGF32442.1"/>
    <property type="molecule type" value="Genomic_DNA"/>
</dbReference>
<sequence length="303" mass="32866">MEARHLRYFVAVAEELSFSRAAERLNIAQPPLSQQIKHLEAEIGQQLLERGTRPLRLTEAGRFFQRQALEILAKMEDAVAGTRRIGRGETGWLGIGYIGSAINTLLPPVLRRFGVEYPGVHVSTFEMHFEEQAAALQNRQIHIGFARSSNGADLFVEDLLYEERVVAAVPSTHPFAGRSRISLAELAGEPVVLCSSRAPRGVDAGCLLAIFRSAGIEPNIALEAMNMESALGLVRAGLGVTLASHGYAQTQRPGIQFLSLGPESPLLPMKAIYRPGDQSPMLKAILGIIHEEAATLSRSALAA</sequence>
<dbReference type="Gene3D" id="1.10.10.10">
    <property type="entry name" value="Winged helix-like DNA-binding domain superfamily/Winged helix DNA-binding domain"/>
    <property type="match status" value="1"/>
</dbReference>
<evidence type="ECO:0000259" key="5">
    <source>
        <dbReference type="PROSITE" id="PS50931"/>
    </source>
</evidence>
<keyword evidence="7" id="KW-1185">Reference proteome</keyword>
<evidence type="ECO:0000313" key="6">
    <source>
        <dbReference type="EMBL" id="GGF32442.1"/>
    </source>
</evidence>
<dbReference type="Pfam" id="PF03466">
    <property type="entry name" value="LysR_substrate"/>
    <property type="match status" value="1"/>
</dbReference>
<comment type="similarity">
    <text evidence="1">Belongs to the LysR transcriptional regulatory family.</text>
</comment>
<dbReference type="RefSeq" id="WP_189049671.1">
    <property type="nucleotide sequence ID" value="NZ_BMJQ01000012.1"/>
</dbReference>
<organism evidence="6 7">
    <name type="scientific">Aliidongia dinghuensis</name>
    <dbReference type="NCBI Taxonomy" id="1867774"/>
    <lineage>
        <taxon>Bacteria</taxon>
        <taxon>Pseudomonadati</taxon>
        <taxon>Pseudomonadota</taxon>
        <taxon>Alphaproteobacteria</taxon>
        <taxon>Rhodospirillales</taxon>
        <taxon>Dongiaceae</taxon>
        <taxon>Aliidongia</taxon>
    </lineage>
</organism>
<keyword evidence="2" id="KW-0805">Transcription regulation</keyword>
<dbReference type="Gene3D" id="3.40.190.10">
    <property type="entry name" value="Periplasmic binding protein-like II"/>
    <property type="match status" value="2"/>
</dbReference>
<accession>A0A8J2YWK0</accession>
<dbReference type="InterPro" id="IPR000847">
    <property type="entry name" value="LysR_HTH_N"/>
</dbReference>
<feature type="domain" description="HTH lysR-type" evidence="5">
    <location>
        <begin position="1"/>
        <end position="58"/>
    </location>
</feature>
<comment type="caution">
    <text evidence="6">The sequence shown here is derived from an EMBL/GenBank/DDBJ whole genome shotgun (WGS) entry which is preliminary data.</text>
</comment>
<dbReference type="SUPFAM" id="SSF53850">
    <property type="entry name" value="Periplasmic binding protein-like II"/>
    <property type="match status" value="1"/>
</dbReference>
<evidence type="ECO:0000256" key="1">
    <source>
        <dbReference type="ARBA" id="ARBA00009437"/>
    </source>
</evidence>
<evidence type="ECO:0000256" key="3">
    <source>
        <dbReference type="ARBA" id="ARBA00023125"/>
    </source>
</evidence>
<evidence type="ECO:0000256" key="2">
    <source>
        <dbReference type="ARBA" id="ARBA00023015"/>
    </source>
</evidence>
<dbReference type="PROSITE" id="PS50931">
    <property type="entry name" value="HTH_LYSR"/>
    <property type="match status" value="1"/>
</dbReference>
<reference evidence="6" key="1">
    <citation type="journal article" date="2014" name="Int. J. Syst. Evol. Microbiol.">
        <title>Complete genome sequence of Corynebacterium casei LMG S-19264T (=DSM 44701T), isolated from a smear-ripened cheese.</title>
        <authorList>
            <consortium name="US DOE Joint Genome Institute (JGI-PGF)"/>
            <person name="Walter F."/>
            <person name="Albersmeier A."/>
            <person name="Kalinowski J."/>
            <person name="Ruckert C."/>
        </authorList>
    </citation>
    <scope>NUCLEOTIDE SEQUENCE</scope>
    <source>
        <strain evidence="6">CGMCC 1.15725</strain>
    </source>
</reference>